<comment type="caution">
    <text evidence="2">The sequence shown here is derived from an EMBL/GenBank/DDBJ whole genome shotgun (WGS) entry which is preliminary data.</text>
</comment>
<evidence type="ECO:0000256" key="1">
    <source>
        <dbReference type="SAM" id="Phobius"/>
    </source>
</evidence>
<dbReference type="AlphaFoldDB" id="A0A315A0Y0"/>
<proteinExistence type="predicted"/>
<gene>
    <name evidence="2" type="ORF">Pyn_26691</name>
</gene>
<keyword evidence="1" id="KW-0812">Transmembrane</keyword>
<keyword evidence="1" id="KW-1133">Transmembrane helix</keyword>
<keyword evidence="1" id="KW-0472">Membrane</keyword>
<sequence length="151" mass="17026">MDFALSFGSQAPNLFDTFCHCRKEGTHGVGASKEGLASVFGVLFFSISFFGKLLEECQKIVRRNRLCIRLWHRQGKVPEACAAAGSFECTNLAIWQFGNLDFYLDVSVTRSITKGWPEWFDREWADPTTEDVLPMIEGCRGNIVFDLTVVC</sequence>
<evidence type="ECO:0000313" key="3">
    <source>
        <dbReference type="Proteomes" id="UP000250321"/>
    </source>
</evidence>
<organism evidence="2 3">
    <name type="scientific">Prunus yedoensis var. nudiflora</name>
    <dbReference type="NCBI Taxonomy" id="2094558"/>
    <lineage>
        <taxon>Eukaryota</taxon>
        <taxon>Viridiplantae</taxon>
        <taxon>Streptophyta</taxon>
        <taxon>Embryophyta</taxon>
        <taxon>Tracheophyta</taxon>
        <taxon>Spermatophyta</taxon>
        <taxon>Magnoliopsida</taxon>
        <taxon>eudicotyledons</taxon>
        <taxon>Gunneridae</taxon>
        <taxon>Pentapetalae</taxon>
        <taxon>rosids</taxon>
        <taxon>fabids</taxon>
        <taxon>Rosales</taxon>
        <taxon>Rosaceae</taxon>
        <taxon>Amygdaloideae</taxon>
        <taxon>Amygdaleae</taxon>
        <taxon>Prunus</taxon>
    </lineage>
</organism>
<protein>
    <submittedName>
        <fullName evidence="2">Uncharacterized protein</fullName>
    </submittedName>
</protein>
<dbReference type="EMBL" id="PJQY01000825">
    <property type="protein sequence ID" value="PQQ07706.1"/>
    <property type="molecule type" value="Genomic_DNA"/>
</dbReference>
<evidence type="ECO:0000313" key="2">
    <source>
        <dbReference type="EMBL" id="PQQ07706.1"/>
    </source>
</evidence>
<dbReference type="Proteomes" id="UP000250321">
    <property type="component" value="Unassembled WGS sequence"/>
</dbReference>
<accession>A0A315A0Y0</accession>
<name>A0A315A0Y0_PRUYE</name>
<reference evidence="2 3" key="1">
    <citation type="submission" date="2018-02" db="EMBL/GenBank/DDBJ databases">
        <title>Draft genome of wild Prunus yedoensis var. nudiflora.</title>
        <authorList>
            <person name="Baek S."/>
            <person name="Kim J.-H."/>
            <person name="Choi K."/>
            <person name="Kim G.-B."/>
            <person name="Cho A."/>
            <person name="Jang H."/>
            <person name="Shin C.-H."/>
            <person name="Yu H.-J."/>
            <person name="Mun J.-H."/>
        </authorList>
    </citation>
    <scope>NUCLEOTIDE SEQUENCE [LARGE SCALE GENOMIC DNA]</scope>
    <source>
        <strain evidence="3">cv. Jeju island</strain>
        <tissue evidence="2">Leaf</tissue>
    </source>
</reference>
<feature type="transmembrane region" description="Helical" evidence="1">
    <location>
        <begin position="35"/>
        <end position="54"/>
    </location>
</feature>
<keyword evidence="3" id="KW-1185">Reference proteome</keyword>